<dbReference type="CDD" id="cd21112">
    <property type="entry name" value="alphaLP-like"/>
    <property type="match status" value="1"/>
</dbReference>
<dbReference type="InterPro" id="IPR043504">
    <property type="entry name" value="Peptidase_S1_PA_chymotrypsin"/>
</dbReference>
<dbReference type="EMBL" id="JBHSFP010000029">
    <property type="protein sequence ID" value="MFC4535270.1"/>
    <property type="molecule type" value="Genomic_DNA"/>
</dbReference>
<dbReference type="InterPro" id="IPR001316">
    <property type="entry name" value="Pept_S1A_streptogrisin"/>
</dbReference>
<evidence type="ECO:0000256" key="6">
    <source>
        <dbReference type="ARBA" id="ARBA00023145"/>
    </source>
</evidence>
<evidence type="ECO:0000313" key="11">
    <source>
        <dbReference type="EMBL" id="MFC4535270.1"/>
    </source>
</evidence>
<evidence type="ECO:0000256" key="3">
    <source>
        <dbReference type="ARBA" id="ARBA00022729"/>
    </source>
</evidence>
<evidence type="ECO:0000256" key="1">
    <source>
        <dbReference type="ARBA" id="ARBA00007664"/>
    </source>
</evidence>
<evidence type="ECO:0000256" key="8">
    <source>
        <dbReference type="SAM" id="SignalP"/>
    </source>
</evidence>
<keyword evidence="5" id="KW-0720">Serine protease</keyword>
<organism evidence="11 12">
    <name type="scientific">Sphaerisporangium dianthi</name>
    <dbReference type="NCBI Taxonomy" id="1436120"/>
    <lineage>
        <taxon>Bacteria</taxon>
        <taxon>Bacillati</taxon>
        <taxon>Actinomycetota</taxon>
        <taxon>Actinomycetes</taxon>
        <taxon>Streptosporangiales</taxon>
        <taxon>Streptosporangiaceae</taxon>
        <taxon>Sphaerisporangium</taxon>
    </lineage>
</organism>
<dbReference type="RefSeq" id="WP_380847486.1">
    <property type="nucleotide sequence ID" value="NZ_JBHSFP010000029.1"/>
</dbReference>
<comment type="similarity">
    <text evidence="1">Belongs to the peptidase S1 family.</text>
</comment>
<protein>
    <submittedName>
        <fullName evidence="11">S1 family peptidase</fullName>
    </submittedName>
</protein>
<proteinExistence type="inferred from homology"/>
<accession>A0ABV9CQZ3</accession>
<keyword evidence="12" id="KW-1185">Reference proteome</keyword>
<feature type="domain" description="Peptidase S1A alpha-lytic prodomain" evidence="10">
    <location>
        <begin position="123"/>
        <end position="178"/>
    </location>
</feature>
<dbReference type="PRINTS" id="PR00861">
    <property type="entry name" value="ALYTICPTASE"/>
</dbReference>
<comment type="caution">
    <text evidence="11">The sequence shown here is derived from an EMBL/GenBank/DDBJ whole genome shotgun (WGS) entry which is preliminary data.</text>
</comment>
<keyword evidence="4" id="KW-0378">Hydrolase</keyword>
<dbReference type="Gene3D" id="2.40.10.10">
    <property type="entry name" value="Trypsin-like serine proteases"/>
    <property type="match status" value="2"/>
</dbReference>
<evidence type="ECO:0000256" key="2">
    <source>
        <dbReference type="ARBA" id="ARBA00022670"/>
    </source>
</evidence>
<dbReference type="SUPFAM" id="SSF50494">
    <property type="entry name" value="Trypsin-like serine proteases"/>
    <property type="match status" value="1"/>
</dbReference>
<keyword evidence="7" id="KW-1015">Disulfide bond</keyword>
<evidence type="ECO:0000313" key="12">
    <source>
        <dbReference type="Proteomes" id="UP001596004"/>
    </source>
</evidence>
<dbReference type="PIRSF" id="PIRSF001134">
    <property type="entry name" value="Streptogrisin"/>
    <property type="match status" value="1"/>
</dbReference>
<reference evidence="12" key="1">
    <citation type="journal article" date="2019" name="Int. J. Syst. Evol. Microbiol.">
        <title>The Global Catalogue of Microorganisms (GCM) 10K type strain sequencing project: providing services to taxonomists for standard genome sequencing and annotation.</title>
        <authorList>
            <consortium name="The Broad Institute Genomics Platform"/>
            <consortium name="The Broad Institute Genome Sequencing Center for Infectious Disease"/>
            <person name="Wu L."/>
            <person name="Ma J."/>
        </authorList>
    </citation>
    <scope>NUCLEOTIDE SEQUENCE [LARGE SCALE GENOMIC DNA]</scope>
    <source>
        <strain evidence="12">CGMCC 4.7132</strain>
    </source>
</reference>
<dbReference type="InterPro" id="IPR001254">
    <property type="entry name" value="Trypsin_dom"/>
</dbReference>
<evidence type="ECO:0000256" key="4">
    <source>
        <dbReference type="ARBA" id="ARBA00022801"/>
    </source>
</evidence>
<gene>
    <name evidence="11" type="ORF">ACFO60_31280</name>
</gene>
<dbReference type="InterPro" id="IPR035070">
    <property type="entry name" value="Streptogrisin_prodomain"/>
</dbReference>
<name>A0ABV9CQZ3_9ACTN</name>
<dbReference type="Gene3D" id="3.30.300.50">
    <property type="match status" value="2"/>
</dbReference>
<keyword evidence="3 8" id="KW-0732">Signal</keyword>
<evidence type="ECO:0000256" key="5">
    <source>
        <dbReference type="ARBA" id="ARBA00022825"/>
    </source>
</evidence>
<evidence type="ECO:0000259" key="10">
    <source>
        <dbReference type="Pfam" id="PF02983"/>
    </source>
</evidence>
<evidence type="ECO:0000259" key="9">
    <source>
        <dbReference type="Pfam" id="PF00089"/>
    </source>
</evidence>
<dbReference type="Pfam" id="PF00089">
    <property type="entry name" value="Trypsin"/>
    <property type="match status" value="1"/>
</dbReference>
<feature type="signal peptide" evidence="8">
    <location>
        <begin position="1"/>
        <end position="27"/>
    </location>
</feature>
<keyword evidence="2" id="KW-0645">Protease</keyword>
<feature type="domain" description="Peptidase S1" evidence="9">
    <location>
        <begin position="225"/>
        <end position="378"/>
    </location>
</feature>
<dbReference type="InterPro" id="IPR009003">
    <property type="entry name" value="Peptidase_S1_PA"/>
</dbReference>
<dbReference type="InterPro" id="IPR004236">
    <property type="entry name" value="Pept_S1_alpha_lytic"/>
</dbReference>
<dbReference type="Proteomes" id="UP001596004">
    <property type="component" value="Unassembled WGS sequence"/>
</dbReference>
<sequence length="402" mass="41200">MFRRPTVVTGCVLAVTALSLAAGPAAAGDQLGGPETGQPAPPPGMIQALQRDLGITKEQAEARLLNEARLMPIEAKLRSALGARFAGSWLSGTTAQILVVATTSKADIPAILAAGARPEIVARSLAQLRPIKQKLDEALPAHPRAGSVRYIDVRNNKVVVLSAAPEKAEEIIETVGVEKGVVSVVPSTESPRSLGEEVRGGDAYYIGEASRCSVGFAVTKGDLKGFVSAGHCGKKGAATTGVDRTAQGVFQGSSFPGNDYAWIAVKPGWTLKPAVSNGGVGVNGTVPVAGARVAIEGSSVCRSGSSTDWYCGLIQQRDASVTYPEGSIFELTRTNVCAEPGDSGGSFIAIDQAQGVTSGGSGDCEAGGTTYFQPIDEILTAYGLTLLTATSTPPQPAKPAAP</sequence>
<keyword evidence="6" id="KW-0865">Zymogen</keyword>
<feature type="chain" id="PRO_5045298380" evidence="8">
    <location>
        <begin position="28"/>
        <end position="402"/>
    </location>
</feature>
<dbReference type="Pfam" id="PF02983">
    <property type="entry name" value="Pro_Al_protease"/>
    <property type="match status" value="1"/>
</dbReference>
<evidence type="ECO:0000256" key="7">
    <source>
        <dbReference type="ARBA" id="ARBA00023157"/>
    </source>
</evidence>